<evidence type="ECO:0000313" key="2">
    <source>
        <dbReference type="EMBL" id="TFL04555.1"/>
    </source>
</evidence>
<name>A0A5C3QRE5_9AGAR</name>
<sequence length="82" mass="8401">MLFTAVPALLSLALAGFAAAAPAVTAPPVVNCNAVGVHTPGRSPPSPDRTAIEITGGEHCPVILTCMEEALTDRHSCVFSFL</sequence>
<dbReference type="EMBL" id="ML178818">
    <property type="protein sequence ID" value="TFL04555.1"/>
    <property type="molecule type" value="Genomic_DNA"/>
</dbReference>
<feature type="signal peptide" evidence="1">
    <location>
        <begin position="1"/>
        <end position="20"/>
    </location>
</feature>
<keyword evidence="3" id="KW-1185">Reference proteome</keyword>
<dbReference type="Proteomes" id="UP000305067">
    <property type="component" value="Unassembled WGS sequence"/>
</dbReference>
<gene>
    <name evidence="2" type="ORF">BDV98DRAFT_562452</name>
</gene>
<keyword evidence="1" id="KW-0732">Signal</keyword>
<organism evidence="2 3">
    <name type="scientific">Pterulicium gracile</name>
    <dbReference type="NCBI Taxonomy" id="1884261"/>
    <lineage>
        <taxon>Eukaryota</taxon>
        <taxon>Fungi</taxon>
        <taxon>Dikarya</taxon>
        <taxon>Basidiomycota</taxon>
        <taxon>Agaricomycotina</taxon>
        <taxon>Agaricomycetes</taxon>
        <taxon>Agaricomycetidae</taxon>
        <taxon>Agaricales</taxon>
        <taxon>Pleurotineae</taxon>
        <taxon>Pterulaceae</taxon>
        <taxon>Pterulicium</taxon>
    </lineage>
</organism>
<proteinExistence type="predicted"/>
<reference evidence="2 3" key="1">
    <citation type="journal article" date="2019" name="Nat. Ecol. Evol.">
        <title>Megaphylogeny resolves global patterns of mushroom evolution.</title>
        <authorList>
            <person name="Varga T."/>
            <person name="Krizsan K."/>
            <person name="Foldi C."/>
            <person name="Dima B."/>
            <person name="Sanchez-Garcia M."/>
            <person name="Sanchez-Ramirez S."/>
            <person name="Szollosi G.J."/>
            <person name="Szarkandi J.G."/>
            <person name="Papp V."/>
            <person name="Albert L."/>
            <person name="Andreopoulos W."/>
            <person name="Angelini C."/>
            <person name="Antonin V."/>
            <person name="Barry K.W."/>
            <person name="Bougher N.L."/>
            <person name="Buchanan P."/>
            <person name="Buyck B."/>
            <person name="Bense V."/>
            <person name="Catcheside P."/>
            <person name="Chovatia M."/>
            <person name="Cooper J."/>
            <person name="Damon W."/>
            <person name="Desjardin D."/>
            <person name="Finy P."/>
            <person name="Geml J."/>
            <person name="Haridas S."/>
            <person name="Hughes K."/>
            <person name="Justo A."/>
            <person name="Karasinski D."/>
            <person name="Kautmanova I."/>
            <person name="Kiss B."/>
            <person name="Kocsube S."/>
            <person name="Kotiranta H."/>
            <person name="LaButti K.M."/>
            <person name="Lechner B.E."/>
            <person name="Liimatainen K."/>
            <person name="Lipzen A."/>
            <person name="Lukacs Z."/>
            <person name="Mihaltcheva S."/>
            <person name="Morgado L.N."/>
            <person name="Niskanen T."/>
            <person name="Noordeloos M.E."/>
            <person name="Ohm R.A."/>
            <person name="Ortiz-Santana B."/>
            <person name="Ovrebo C."/>
            <person name="Racz N."/>
            <person name="Riley R."/>
            <person name="Savchenko A."/>
            <person name="Shiryaev A."/>
            <person name="Soop K."/>
            <person name="Spirin V."/>
            <person name="Szebenyi C."/>
            <person name="Tomsovsky M."/>
            <person name="Tulloss R.E."/>
            <person name="Uehling J."/>
            <person name="Grigoriev I.V."/>
            <person name="Vagvolgyi C."/>
            <person name="Papp T."/>
            <person name="Martin F.M."/>
            <person name="Miettinen O."/>
            <person name="Hibbett D.S."/>
            <person name="Nagy L.G."/>
        </authorList>
    </citation>
    <scope>NUCLEOTIDE SEQUENCE [LARGE SCALE GENOMIC DNA]</scope>
    <source>
        <strain evidence="2 3">CBS 309.79</strain>
    </source>
</reference>
<evidence type="ECO:0000256" key="1">
    <source>
        <dbReference type="SAM" id="SignalP"/>
    </source>
</evidence>
<accession>A0A5C3QRE5</accession>
<protein>
    <submittedName>
        <fullName evidence="2">Uncharacterized protein</fullName>
    </submittedName>
</protein>
<dbReference type="AlphaFoldDB" id="A0A5C3QRE5"/>
<evidence type="ECO:0000313" key="3">
    <source>
        <dbReference type="Proteomes" id="UP000305067"/>
    </source>
</evidence>
<feature type="chain" id="PRO_5022726951" evidence="1">
    <location>
        <begin position="21"/>
        <end position="82"/>
    </location>
</feature>